<sequence>MNLILIVFTLIFWTVQASSNEELRETHRILIQKLRVISQDNKSVQEDYLYNKQKLSAFINQYSETLEIDIKYAMLEGIHYYCESILSNFEVLGDLEGISSSSLKSLTSKLSFHIHKHKLFTISKDLADKYNQLQEEISTKELAIYNLQQENSLLLGKIATTLAQKDDLLMKILQTQDRIDKASYELENMKELHKDHVEVIKISLQNLSIDSIEKEKENLDDIQKSQDLVIGSLQRQAEELALRIEQISVENSEINAKIDIFENTIGRFERDLNAKDTQLINSENKYEEFRFTVEENTELEILSLRELEKYFIFSMYMEEINKFDKESVSLFDELQMCKSNSEISKLKNRQSNNKINELTSELDDTNTRVEISKASKQIEIDNLQQKVDSSNQAKKDLENQLKEAEKHIKELSKQISDINIQIADAEYSSKRKKGLFSF</sequence>
<gene>
    <name evidence="3" type="ORF">SteCoe_7561</name>
</gene>
<dbReference type="EMBL" id="MPUH01000109">
    <property type="protein sequence ID" value="OMJ90166.1"/>
    <property type="molecule type" value="Genomic_DNA"/>
</dbReference>
<reference evidence="3 4" key="1">
    <citation type="submission" date="2016-11" db="EMBL/GenBank/DDBJ databases">
        <title>The macronuclear genome of Stentor coeruleus: a giant cell with tiny introns.</title>
        <authorList>
            <person name="Slabodnick M."/>
            <person name="Ruby J.G."/>
            <person name="Reiff S.B."/>
            <person name="Swart E.C."/>
            <person name="Gosai S."/>
            <person name="Prabakaran S."/>
            <person name="Witkowska E."/>
            <person name="Larue G.E."/>
            <person name="Fisher S."/>
            <person name="Freeman R.M."/>
            <person name="Gunawardena J."/>
            <person name="Chu W."/>
            <person name="Stover N.A."/>
            <person name="Gregory B.D."/>
            <person name="Nowacki M."/>
            <person name="Derisi J."/>
            <person name="Roy S.W."/>
            <person name="Marshall W.F."/>
            <person name="Sood P."/>
        </authorList>
    </citation>
    <scope>NUCLEOTIDE SEQUENCE [LARGE SCALE GENOMIC DNA]</scope>
    <source>
        <strain evidence="3">WM001</strain>
    </source>
</reference>
<dbReference type="Proteomes" id="UP000187209">
    <property type="component" value="Unassembled WGS sequence"/>
</dbReference>
<protein>
    <submittedName>
        <fullName evidence="3">Uncharacterized protein</fullName>
    </submittedName>
</protein>
<feature type="coiled-coil region" evidence="1">
    <location>
        <begin position="230"/>
        <end position="257"/>
    </location>
</feature>
<evidence type="ECO:0000256" key="2">
    <source>
        <dbReference type="SAM" id="SignalP"/>
    </source>
</evidence>
<dbReference type="AlphaFoldDB" id="A0A1R2CMH5"/>
<keyword evidence="2" id="KW-0732">Signal</keyword>
<evidence type="ECO:0000313" key="3">
    <source>
        <dbReference type="EMBL" id="OMJ90166.1"/>
    </source>
</evidence>
<comment type="caution">
    <text evidence="3">The sequence shown here is derived from an EMBL/GenBank/DDBJ whole genome shotgun (WGS) entry which is preliminary data.</text>
</comment>
<feature type="signal peptide" evidence="2">
    <location>
        <begin position="1"/>
        <end position="17"/>
    </location>
</feature>
<feature type="chain" id="PRO_5013113950" evidence="2">
    <location>
        <begin position="18"/>
        <end position="438"/>
    </location>
</feature>
<feature type="coiled-coil region" evidence="1">
    <location>
        <begin position="348"/>
        <end position="428"/>
    </location>
</feature>
<keyword evidence="4" id="KW-1185">Reference proteome</keyword>
<proteinExistence type="predicted"/>
<evidence type="ECO:0000313" key="4">
    <source>
        <dbReference type="Proteomes" id="UP000187209"/>
    </source>
</evidence>
<keyword evidence="1" id="KW-0175">Coiled coil</keyword>
<organism evidence="3 4">
    <name type="scientific">Stentor coeruleus</name>
    <dbReference type="NCBI Taxonomy" id="5963"/>
    <lineage>
        <taxon>Eukaryota</taxon>
        <taxon>Sar</taxon>
        <taxon>Alveolata</taxon>
        <taxon>Ciliophora</taxon>
        <taxon>Postciliodesmatophora</taxon>
        <taxon>Heterotrichea</taxon>
        <taxon>Heterotrichida</taxon>
        <taxon>Stentoridae</taxon>
        <taxon>Stentor</taxon>
    </lineage>
</organism>
<name>A0A1R2CMH5_9CILI</name>
<evidence type="ECO:0000256" key="1">
    <source>
        <dbReference type="SAM" id="Coils"/>
    </source>
</evidence>
<feature type="coiled-coil region" evidence="1">
    <location>
        <begin position="123"/>
        <end position="192"/>
    </location>
</feature>
<accession>A0A1R2CMH5</accession>